<dbReference type="Proteomes" id="UP000887576">
    <property type="component" value="Unplaced"/>
</dbReference>
<protein>
    <submittedName>
        <fullName evidence="2">Uncharacterized protein</fullName>
    </submittedName>
</protein>
<organism evidence="1 2">
    <name type="scientific">Panagrolaimus sp. JU765</name>
    <dbReference type="NCBI Taxonomy" id="591449"/>
    <lineage>
        <taxon>Eukaryota</taxon>
        <taxon>Metazoa</taxon>
        <taxon>Ecdysozoa</taxon>
        <taxon>Nematoda</taxon>
        <taxon>Chromadorea</taxon>
        <taxon>Rhabditida</taxon>
        <taxon>Tylenchina</taxon>
        <taxon>Panagrolaimomorpha</taxon>
        <taxon>Panagrolaimoidea</taxon>
        <taxon>Panagrolaimidae</taxon>
        <taxon>Panagrolaimus</taxon>
    </lineage>
</organism>
<accession>A0AC34RH51</accession>
<name>A0AC34RH51_9BILA</name>
<reference evidence="2" key="1">
    <citation type="submission" date="2022-11" db="UniProtKB">
        <authorList>
            <consortium name="WormBaseParasite"/>
        </authorList>
    </citation>
    <scope>IDENTIFICATION</scope>
</reference>
<proteinExistence type="predicted"/>
<sequence length="72" mass="8787">MLYVFTKVICVELDEETIFEMNYMTARFSNYYIGDIFKYLGWYLRMRLPVEIFFRVIGYLDFVYNGLNPIDL</sequence>
<evidence type="ECO:0000313" key="1">
    <source>
        <dbReference type="Proteomes" id="UP000887576"/>
    </source>
</evidence>
<evidence type="ECO:0000313" key="2">
    <source>
        <dbReference type="WBParaSite" id="JU765_v2.g6774.t1"/>
    </source>
</evidence>
<dbReference type="WBParaSite" id="JU765_v2.g6774.t1">
    <property type="protein sequence ID" value="JU765_v2.g6774.t1"/>
    <property type="gene ID" value="JU765_v2.g6774"/>
</dbReference>